<gene>
    <name evidence="17" type="ORF">B4U79_00873</name>
    <name evidence="16" type="ORF">B4U79_05925</name>
</gene>
<keyword evidence="7" id="KW-0256">Endoplasmic reticulum</keyword>
<dbReference type="AlphaFoldDB" id="A0A3S3Q8I1"/>
<evidence type="ECO:0000256" key="14">
    <source>
        <dbReference type="SAM" id="MobiDB-lite"/>
    </source>
</evidence>
<evidence type="ECO:0000256" key="6">
    <source>
        <dbReference type="ARBA" id="ARBA00022692"/>
    </source>
</evidence>
<keyword evidence="5" id="KW-0597">Phosphoprotein</keyword>
<evidence type="ECO:0000313" key="18">
    <source>
        <dbReference type="Proteomes" id="UP000285301"/>
    </source>
</evidence>
<dbReference type="EMBL" id="NCKU01004904">
    <property type="protein sequence ID" value="RWS05280.1"/>
    <property type="molecule type" value="Genomic_DNA"/>
</dbReference>
<evidence type="ECO:0000313" key="17">
    <source>
        <dbReference type="EMBL" id="RWS05282.1"/>
    </source>
</evidence>
<dbReference type="GO" id="GO:0030867">
    <property type="term" value="C:rough endoplasmic reticulum membrane"/>
    <property type="evidence" value="ECO:0007669"/>
    <property type="project" value="UniProtKB-SubCell"/>
</dbReference>
<evidence type="ECO:0000256" key="13">
    <source>
        <dbReference type="SAM" id="Coils"/>
    </source>
</evidence>
<accession>A0A3S3Q8I1</accession>
<reference evidence="17 18" key="1">
    <citation type="journal article" date="2018" name="Gigascience">
        <title>Genomes of trombidid mites reveal novel predicted allergens and laterally-transferred genes associated with secondary metabolism.</title>
        <authorList>
            <person name="Dong X."/>
            <person name="Chaisiri K."/>
            <person name="Xia D."/>
            <person name="Armstrong S.D."/>
            <person name="Fang Y."/>
            <person name="Donnelly M.J."/>
            <person name="Kadowaki T."/>
            <person name="McGarry J.W."/>
            <person name="Darby A.C."/>
            <person name="Makepeace B.L."/>
        </authorList>
    </citation>
    <scope>NUCLEOTIDE SEQUENCE [LARGE SCALE GENOMIC DNA]</scope>
    <source>
        <strain evidence="17">UoL-WK</strain>
    </source>
</reference>
<feature type="coiled-coil region" evidence="13">
    <location>
        <begin position="401"/>
        <end position="470"/>
    </location>
</feature>
<evidence type="ECO:0000256" key="12">
    <source>
        <dbReference type="ARBA" id="ARBA00031129"/>
    </source>
</evidence>
<feature type="region of interest" description="Disordered" evidence="14">
    <location>
        <begin position="332"/>
        <end position="362"/>
    </location>
</feature>
<evidence type="ECO:0000313" key="16">
    <source>
        <dbReference type="EMBL" id="RWS05280.1"/>
    </source>
</evidence>
<feature type="coiled-coil region" evidence="13">
    <location>
        <begin position="514"/>
        <end position="589"/>
    </location>
</feature>
<dbReference type="GO" id="GO:0031965">
    <property type="term" value="C:nuclear membrane"/>
    <property type="evidence" value="ECO:0007669"/>
    <property type="project" value="UniProtKB-SubCell"/>
</dbReference>
<evidence type="ECO:0000256" key="2">
    <source>
        <dbReference type="ARBA" id="ARBA00004232"/>
    </source>
</evidence>
<feature type="transmembrane region" description="Helical" evidence="15">
    <location>
        <begin position="86"/>
        <end position="119"/>
    </location>
</feature>
<dbReference type="InterPro" id="IPR019130">
    <property type="entry name" value="Macoilin"/>
</dbReference>
<evidence type="ECO:0000256" key="10">
    <source>
        <dbReference type="ARBA" id="ARBA00023180"/>
    </source>
</evidence>
<feature type="transmembrane region" description="Helical" evidence="15">
    <location>
        <begin position="47"/>
        <end position="66"/>
    </location>
</feature>
<feature type="transmembrane region" description="Helical" evidence="15">
    <location>
        <begin position="168"/>
        <end position="188"/>
    </location>
</feature>
<keyword evidence="9 15" id="KW-0472">Membrane</keyword>
<keyword evidence="10" id="KW-0325">Glycoprotein</keyword>
<evidence type="ECO:0000256" key="4">
    <source>
        <dbReference type="ARBA" id="ARBA00021882"/>
    </source>
</evidence>
<reference evidence="17" key="2">
    <citation type="submission" date="2018-11" db="EMBL/GenBank/DDBJ databases">
        <title>Trombidioid mite genomics.</title>
        <authorList>
            <person name="Dong X."/>
        </authorList>
    </citation>
    <scope>NUCLEOTIDE SEQUENCE</scope>
    <source>
        <strain evidence="17">UoL-WK</strain>
    </source>
</reference>
<evidence type="ECO:0000256" key="3">
    <source>
        <dbReference type="ARBA" id="ARBA00004269"/>
    </source>
</evidence>
<evidence type="ECO:0000256" key="1">
    <source>
        <dbReference type="ARBA" id="ARBA00003440"/>
    </source>
</evidence>
<keyword evidence="18" id="KW-1185">Reference proteome</keyword>
<evidence type="ECO:0000256" key="5">
    <source>
        <dbReference type="ARBA" id="ARBA00022553"/>
    </source>
</evidence>
<dbReference type="Pfam" id="PF09726">
    <property type="entry name" value="Macoilin"/>
    <property type="match status" value="1"/>
</dbReference>
<proteinExistence type="predicted"/>
<keyword evidence="13" id="KW-0175">Coiled coil</keyword>
<keyword evidence="11" id="KW-0539">Nucleus</keyword>
<feature type="transmembrane region" description="Helical" evidence="15">
    <location>
        <begin position="131"/>
        <end position="148"/>
    </location>
</feature>
<feature type="compositionally biased region" description="Polar residues" evidence="14">
    <location>
        <begin position="336"/>
        <end position="362"/>
    </location>
</feature>
<comment type="function">
    <text evidence="1">Plays a role in the regulation of neuronal activity.</text>
</comment>
<organism evidence="17 18">
    <name type="scientific">Dinothrombium tinctorium</name>
    <dbReference type="NCBI Taxonomy" id="1965070"/>
    <lineage>
        <taxon>Eukaryota</taxon>
        <taxon>Metazoa</taxon>
        <taxon>Ecdysozoa</taxon>
        <taxon>Arthropoda</taxon>
        <taxon>Chelicerata</taxon>
        <taxon>Arachnida</taxon>
        <taxon>Acari</taxon>
        <taxon>Acariformes</taxon>
        <taxon>Trombidiformes</taxon>
        <taxon>Prostigmata</taxon>
        <taxon>Anystina</taxon>
        <taxon>Parasitengona</taxon>
        <taxon>Trombidioidea</taxon>
        <taxon>Trombidiidae</taxon>
        <taxon>Dinothrombium</taxon>
    </lineage>
</organism>
<evidence type="ECO:0000256" key="11">
    <source>
        <dbReference type="ARBA" id="ARBA00023242"/>
    </source>
</evidence>
<evidence type="ECO:0000256" key="15">
    <source>
        <dbReference type="SAM" id="Phobius"/>
    </source>
</evidence>
<dbReference type="Proteomes" id="UP000285301">
    <property type="component" value="Unassembled WGS sequence"/>
</dbReference>
<keyword evidence="6 15" id="KW-0812">Transmembrane</keyword>
<dbReference type="GO" id="GO:0023041">
    <property type="term" value="P:neuronal signal transduction"/>
    <property type="evidence" value="ECO:0007669"/>
    <property type="project" value="InterPro"/>
</dbReference>
<name>A0A3S3Q8I1_9ACAR</name>
<dbReference type="PANTHER" id="PTHR47464:SF2">
    <property type="entry name" value="MACOILIN"/>
    <property type="match status" value="1"/>
</dbReference>
<evidence type="ECO:0000256" key="7">
    <source>
        <dbReference type="ARBA" id="ARBA00022824"/>
    </source>
</evidence>
<keyword evidence="8 15" id="KW-1133">Transmembrane helix</keyword>
<protein>
    <recommendedName>
        <fullName evidence="4">Macoilin</fullName>
    </recommendedName>
    <alternativeName>
        <fullName evidence="12">Transmembrane protein 57</fullName>
    </alternativeName>
</protein>
<evidence type="ECO:0000256" key="8">
    <source>
        <dbReference type="ARBA" id="ARBA00022989"/>
    </source>
</evidence>
<dbReference type="PANTHER" id="PTHR47464">
    <property type="entry name" value="MACOILIN"/>
    <property type="match status" value="1"/>
</dbReference>
<dbReference type="OrthoDB" id="10071111at2759"/>
<sequence>MKRRNADFGKPRRIVKKNKITDGLYGRLCDATITCCNHTTFIYVKFLLVWALVLFADFILEFRFEYLWPFWLLLRSVYDSFKYQGLAFSVFFVFIALTSDMICFLFIPVHWLFFAASTYVWVQYVWHTERGICLPTISFWLLFVYIEASVRLKDIKSLPFHLDLCRPFAAHCIGYPVVTLGFGFKSYVSYKMRLRKQKEVAKENEFYIELLQKALPQESTPTTPVTNAGETKETTVISNGHIAPNHNHNHINKKANDKSLALITVNSNSNVKLNSEYDAKKLTQNGIDKHELQYMEHQIIKRISSVNDFDENNDNGECNNHKNTFKSISISLSSSKGTPQTPPNTSVSASPQSKWNHTASNHVNSNCITNSIAGGSINNSASKKTKNMVTNNLAPPKDEHILRLEADIKRLRADLQASLKAEVDLRGQITSIKAENLQLQQDNENLQTKLHNLVTARQQDKQNVTQLEKKLIEEKKIKVGLETQLVAERKAKKAEEAATARAVAIAAATRGECTESCKAKRRELENDLKQLKRELKLREEQLRQIDREAQSLRQYKDSVGDTEILMSALSAMQDKNAQLENSLSAETRLKLDLFSALGDTKRQLEISQALLLQKDKEIDELKLKIAEVMAVMPPTSTSSFAGLDNNLVNSILYNSKFLKDQNSTSGDSFGKSGLDPNASVYTPKCDL</sequence>
<comment type="subcellular location">
    <subcellularLocation>
        <location evidence="2">Nucleus membrane</location>
        <topology evidence="2">Multi-pass membrane protein</topology>
    </subcellularLocation>
    <subcellularLocation>
        <location evidence="3">Rough endoplasmic reticulum membrane</location>
        <topology evidence="3">Multi-pass membrane protein</topology>
    </subcellularLocation>
</comment>
<comment type="caution">
    <text evidence="17">The sequence shown here is derived from an EMBL/GenBank/DDBJ whole genome shotgun (WGS) entry which is preliminary data.</text>
</comment>
<dbReference type="EMBL" id="NCKU01004903">
    <property type="protein sequence ID" value="RWS05282.1"/>
    <property type="molecule type" value="Genomic_DNA"/>
</dbReference>
<evidence type="ECO:0000256" key="9">
    <source>
        <dbReference type="ARBA" id="ARBA00023136"/>
    </source>
</evidence>